<dbReference type="PROSITE" id="PS00502">
    <property type="entry name" value="POLYGALACTURONASE"/>
    <property type="match status" value="1"/>
</dbReference>
<dbReference type="InterPro" id="IPR011050">
    <property type="entry name" value="Pectin_lyase_fold/virulence"/>
</dbReference>
<evidence type="ECO:0000256" key="3">
    <source>
        <dbReference type="ARBA" id="ARBA00023295"/>
    </source>
</evidence>
<feature type="chain" id="PRO_5002428788" evidence="5">
    <location>
        <begin position="22"/>
        <end position="464"/>
    </location>
</feature>
<dbReference type="InterPro" id="IPR000743">
    <property type="entry name" value="Glyco_hydro_28"/>
</dbReference>
<evidence type="ECO:0000313" key="7">
    <source>
        <dbReference type="Proteomes" id="UP000032900"/>
    </source>
</evidence>
<keyword evidence="3 4" id="KW-0326">Glycosidase</keyword>
<comment type="similarity">
    <text evidence="1 4">Belongs to the glycosyl hydrolase 28 family.</text>
</comment>
<accession>A0A0E9LYK8</accession>
<evidence type="ECO:0000256" key="2">
    <source>
        <dbReference type="ARBA" id="ARBA00022801"/>
    </source>
</evidence>
<dbReference type="OrthoDB" id="9795222at2"/>
<dbReference type="InterPro" id="IPR006626">
    <property type="entry name" value="PbH1"/>
</dbReference>
<evidence type="ECO:0000256" key="4">
    <source>
        <dbReference type="RuleBase" id="RU361169"/>
    </source>
</evidence>
<protein>
    <submittedName>
        <fullName evidence="6">Polygalacturonase</fullName>
    </submittedName>
</protein>
<dbReference type="InterPro" id="IPR012334">
    <property type="entry name" value="Pectin_lyas_fold"/>
</dbReference>
<dbReference type="RefSeq" id="WP_062125266.1">
    <property type="nucleotide sequence ID" value="NZ_BAZW01000022.1"/>
</dbReference>
<proteinExistence type="inferred from homology"/>
<dbReference type="SUPFAM" id="SSF51126">
    <property type="entry name" value="Pectin lyase-like"/>
    <property type="match status" value="1"/>
</dbReference>
<evidence type="ECO:0000256" key="1">
    <source>
        <dbReference type="ARBA" id="ARBA00008834"/>
    </source>
</evidence>
<keyword evidence="7" id="KW-1185">Reference proteome</keyword>
<dbReference type="STRING" id="1236989.JCM15548_12614"/>
<dbReference type="GO" id="GO:0004650">
    <property type="term" value="F:polygalacturonase activity"/>
    <property type="evidence" value="ECO:0007669"/>
    <property type="project" value="InterPro"/>
</dbReference>
<dbReference type="Gene3D" id="2.160.20.10">
    <property type="entry name" value="Single-stranded right-handed beta-helix, Pectin lyase-like"/>
    <property type="match status" value="1"/>
</dbReference>
<reference evidence="6 7" key="1">
    <citation type="journal article" date="2015" name="Microbes Environ.">
        <title>Distribution and evolution of nitrogen fixation genes in the phylum bacteroidetes.</title>
        <authorList>
            <person name="Inoue J."/>
            <person name="Oshima K."/>
            <person name="Suda W."/>
            <person name="Sakamoto M."/>
            <person name="Iino T."/>
            <person name="Noda S."/>
            <person name="Hongoh Y."/>
            <person name="Hattori M."/>
            <person name="Ohkuma M."/>
        </authorList>
    </citation>
    <scope>NUCLEOTIDE SEQUENCE [LARGE SCALE GENOMIC DNA]</scope>
    <source>
        <strain evidence="6">JCM 15548</strain>
    </source>
</reference>
<feature type="signal peptide" evidence="5">
    <location>
        <begin position="1"/>
        <end position="21"/>
    </location>
</feature>
<dbReference type="PANTHER" id="PTHR31339">
    <property type="entry name" value="PECTIN LYASE-RELATED"/>
    <property type="match status" value="1"/>
</dbReference>
<dbReference type="PANTHER" id="PTHR31339:SF9">
    <property type="entry name" value="PLASMIN AND FIBRONECTIN-BINDING PROTEIN A"/>
    <property type="match status" value="1"/>
</dbReference>
<dbReference type="InterPro" id="IPR051801">
    <property type="entry name" value="GH28_Enzymes"/>
</dbReference>
<organism evidence="6 7">
    <name type="scientific">Geofilum rubicundum JCM 15548</name>
    <dbReference type="NCBI Taxonomy" id="1236989"/>
    <lineage>
        <taxon>Bacteria</taxon>
        <taxon>Pseudomonadati</taxon>
        <taxon>Bacteroidota</taxon>
        <taxon>Bacteroidia</taxon>
        <taxon>Marinilabiliales</taxon>
        <taxon>Marinilabiliaceae</taxon>
        <taxon>Geofilum</taxon>
    </lineage>
</organism>
<dbReference type="AlphaFoldDB" id="A0A0E9LYK8"/>
<evidence type="ECO:0000256" key="5">
    <source>
        <dbReference type="SAM" id="SignalP"/>
    </source>
</evidence>
<evidence type="ECO:0000313" key="6">
    <source>
        <dbReference type="EMBL" id="GAO30349.1"/>
    </source>
</evidence>
<keyword evidence="5" id="KW-0732">Signal</keyword>
<gene>
    <name evidence="6" type="ORF">JCM15548_12614</name>
</gene>
<dbReference type="GO" id="GO:0005975">
    <property type="term" value="P:carbohydrate metabolic process"/>
    <property type="evidence" value="ECO:0007669"/>
    <property type="project" value="InterPro"/>
</dbReference>
<sequence length="464" mass="52301">MRKSLILLVFVLFALPKIALADNDPWEKAKEILEQIKDPVFPDRDYVITKNGGKPGAKHDNTKVINRLIEKCSKAGGGRVIIPPGEFYTGPITLKSNVNLHLQEGATLMFSNNPSDYTPFVRTRWEGLDVINYRPLIYASDETNIAVTGKGKLDGRADNESWWWMKEKKEYGWKEGMSSQYQTGRPKLMKMAEDNVPVEERLMTEEDLLRPQFISPINCTNVLIEGVTIVRAPFWVIHPIFCENVTVRGVTISSHGPNNDGCDPESSRNVLIEDCLFDTGDDCIAIKSGRNNDGRNTPIPSENIIVRNCHMKDGHGGVVMGSEISAGVSNVFVENCTMDSPELDRVIRIKTNTVRGGYVRDVYVRNVEVGQCREAVFRIELMYERRDGDGPYMPDIRNIVLENVNSQKSRYGVLIEGREEAIVVSDIQFINCDFHNVEIPTKITGSKNIEFKNVSFTVDEVTTY</sequence>
<dbReference type="Proteomes" id="UP000032900">
    <property type="component" value="Unassembled WGS sequence"/>
</dbReference>
<dbReference type="SMART" id="SM00710">
    <property type="entry name" value="PbH1"/>
    <property type="match status" value="5"/>
</dbReference>
<keyword evidence="2 4" id="KW-0378">Hydrolase</keyword>
<dbReference type="Pfam" id="PF00295">
    <property type="entry name" value="Glyco_hydro_28"/>
    <property type="match status" value="1"/>
</dbReference>
<comment type="caution">
    <text evidence="6">The sequence shown here is derived from an EMBL/GenBank/DDBJ whole genome shotgun (WGS) entry which is preliminary data.</text>
</comment>
<dbReference type="EMBL" id="BAZW01000022">
    <property type="protein sequence ID" value="GAO30349.1"/>
    <property type="molecule type" value="Genomic_DNA"/>
</dbReference>
<name>A0A0E9LYK8_9BACT</name>